<name>A0A178M9Y0_9PROT</name>
<organism evidence="1 2">
    <name type="scientific">Magnetospirillum moscoviense</name>
    <dbReference type="NCBI Taxonomy" id="1437059"/>
    <lineage>
        <taxon>Bacteria</taxon>
        <taxon>Pseudomonadati</taxon>
        <taxon>Pseudomonadota</taxon>
        <taxon>Alphaproteobacteria</taxon>
        <taxon>Rhodospirillales</taxon>
        <taxon>Rhodospirillaceae</taxon>
        <taxon>Magnetospirillum</taxon>
    </lineage>
</organism>
<evidence type="ECO:0000313" key="2">
    <source>
        <dbReference type="Proteomes" id="UP000078543"/>
    </source>
</evidence>
<dbReference type="EMBL" id="LWQU01000182">
    <property type="protein sequence ID" value="OAN45562.1"/>
    <property type="molecule type" value="Genomic_DNA"/>
</dbReference>
<evidence type="ECO:0008006" key="3">
    <source>
        <dbReference type="Google" id="ProtNLM"/>
    </source>
</evidence>
<dbReference type="AlphaFoldDB" id="A0A178M9Y0"/>
<dbReference type="Proteomes" id="UP000078543">
    <property type="component" value="Unassembled WGS sequence"/>
</dbReference>
<dbReference type="STRING" id="1437059.A6A05_16775"/>
<dbReference type="Pfam" id="PF21983">
    <property type="entry name" value="NikA-like"/>
    <property type="match status" value="1"/>
</dbReference>
<dbReference type="InterPro" id="IPR053842">
    <property type="entry name" value="NikA-like"/>
</dbReference>
<comment type="caution">
    <text evidence="1">The sequence shown here is derived from an EMBL/GenBank/DDBJ whole genome shotgun (WGS) entry which is preliminary data.</text>
</comment>
<protein>
    <recommendedName>
        <fullName evidence="3">Conjugal transfer protein TraJ</fullName>
    </recommendedName>
</protein>
<gene>
    <name evidence="1" type="ORF">A6A05_16775</name>
</gene>
<sequence length="123" mass="13387">MTTTRHRILVSFSQEEFGRVKSQAAQFKLSISEMLRRFALGNTLPDPSTFAGAAAIRELLKVNADQARLGNLLKLAIDESDGTWPPALMARIDALAADIEAVQAELKATAKAIHHQIHPRASA</sequence>
<keyword evidence="2" id="KW-1185">Reference proteome</keyword>
<proteinExistence type="predicted"/>
<dbReference type="OrthoDB" id="7364769at2"/>
<dbReference type="RefSeq" id="WP_068504037.1">
    <property type="nucleotide sequence ID" value="NZ_LWQU01000182.1"/>
</dbReference>
<reference evidence="1 2" key="1">
    <citation type="submission" date="2016-04" db="EMBL/GenBank/DDBJ databases">
        <title>Draft genome sequence of freshwater magnetotactic bacteria Magnetospirillum marisnigri SP-1 and Magnetospirillum moscoviense BB-1.</title>
        <authorList>
            <person name="Koziaeva V."/>
            <person name="Dziuba M.V."/>
            <person name="Ivanov T.M."/>
            <person name="Kuznetsov B."/>
            <person name="Grouzdev D.S."/>
        </authorList>
    </citation>
    <scope>NUCLEOTIDE SEQUENCE [LARGE SCALE GENOMIC DNA]</scope>
    <source>
        <strain evidence="1 2">BB-1</strain>
    </source>
</reference>
<evidence type="ECO:0000313" key="1">
    <source>
        <dbReference type="EMBL" id="OAN45562.1"/>
    </source>
</evidence>
<accession>A0A178M9Y0</accession>